<dbReference type="GeneID" id="93529002"/>
<evidence type="ECO:0000313" key="10">
    <source>
        <dbReference type="Proteomes" id="UP000596202"/>
    </source>
</evidence>
<evidence type="ECO:0000256" key="1">
    <source>
        <dbReference type="ARBA" id="ARBA00004442"/>
    </source>
</evidence>
<evidence type="ECO:0000259" key="7">
    <source>
        <dbReference type="Pfam" id="PF07980"/>
    </source>
</evidence>
<keyword evidence="3 6" id="KW-0732">Signal</keyword>
<evidence type="ECO:0000256" key="3">
    <source>
        <dbReference type="ARBA" id="ARBA00022729"/>
    </source>
</evidence>
<organism evidence="9 10">
    <name type="scientific">Myroides odoratus</name>
    <name type="common">Flavobacterium odoratum</name>
    <dbReference type="NCBI Taxonomy" id="256"/>
    <lineage>
        <taxon>Bacteria</taxon>
        <taxon>Pseudomonadati</taxon>
        <taxon>Bacteroidota</taxon>
        <taxon>Flavobacteriia</taxon>
        <taxon>Flavobacteriales</taxon>
        <taxon>Flavobacteriaceae</taxon>
        <taxon>Myroides</taxon>
    </lineage>
</organism>
<name>A0A9Q7EA58_MYROD</name>
<dbReference type="EMBL" id="CP068108">
    <property type="protein sequence ID" value="QQT99493.1"/>
    <property type="molecule type" value="Genomic_DNA"/>
</dbReference>
<dbReference type="OrthoDB" id="630434at2"/>
<proteinExistence type="inferred from homology"/>
<evidence type="ECO:0000256" key="4">
    <source>
        <dbReference type="ARBA" id="ARBA00023136"/>
    </source>
</evidence>
<feature type="domain" description="RagB/SusD" evidence="7">
    <location>
        <begin position="364"/>
        <end position="457"/>
    </location>
</feature>
<dbReference type="PROSITE" id="PS51257">
    <property type="entry name" value="PROKAR_LIPOPROTEIN"/>
    <property type="match status" value="1"/>
</dbReference>
<dbReference type="AlphaFoldDB" id="A0A9Q7EA58"/>
<comment type="similarity">
    <text evidence="2">Belongs to the SusD family.</text>
</comment>
<evidence type="ECO:0000256" key="2">
    <source>
        <dbReference type="ARBA" id="ARBA00006275"/>
    </source>
</evidence>
<sequence length="478" mass="52737">MKRTLKKVWIFVAMASISLASCSLDPKLTENIDYGKTPISTVEELSASLVGTYALMARPEYYGNNVIAFSDVRSDNAFSDGRSNRLGNVSSFGLTTSAKYTADTWKQIYLVVSESNRAIAAELTDNATVKSLKGQAYVLRALAHFDAMRIYGQQYVDDKGLEAVGIPYITKYAAIDAKVTRPTVAANRASIYADLDKGIELLENNNLSGKEKITSAAAYGLKARIALFFSNWDTADLAVAKENAKKAMEVSNSAVLGRFAFVSSYSADDAQSNSIFELKQSGVDNPGTESLFYVYADESKGYGDILVNFKVEDLFGADAPKDVLDGEGKVIETIPANDIRADRDMIAVRANELRNVGKYPKMASNLKLMRFEELLLIYVEADFRINNAVTADALALFNTLKKNRLTTFTNLTTYTLDDIRIERQKELLFEGFGFEDLMRFHLPVTNVYGTFNYGEDILAFPIPQSEINASGIPQNAGY</sequence>
<dbReference type="InterPro" id="IPR033985">
    <property type="entry name" value="SusD-like_N"/>
</dbReference>
<dbReference type="Proteomes" id="UP000596202">
    <property type="component" value="Chromosome"/>
</dbReference>
<feature type="signal peptide" evidence="6">
    <location>
        <begin position="1"/>
        <end position="20"/>
    </location>
</feature>
<dbReference type="Gene3D" id="1.25.40.390">
    <property type="match status" value="1"/>
</dbReference>
<dbReference type="InterPro" id="IPR012944">
    <property type="entry name" value="SusD_RagB_dom"/>
</dbReference>
<dbReference type="Gene3D" id="2.20.20.130">
    <property type="match status" value="1"/>
</dbReference>
<dbReference type="RefSeq" id="WP_002987589.1">
    <property type="nucleotide sequence ID" value="NZ_CP068108.1"/>
</dbReference>
<feature type="chain" id="PRO_5040453597" evidence="6">
    <location>
        <begin position="21"/>
        <end position="478"/>
    </location>
</feature>
<comment type="subcellular location">
    <subcellularLocation>
        <location evidence="1">Cell outer membrane</location>
    </subcellularLocation>
</comment>
<dbReference type="Pfam" id="PF14322">
    <property type="entry name" value="SusD-like_3"/>
    <property type="match status" value="1"/>
</dbReference>
<reference evidence="9 10" key="1">
    <citation type="submission" date="2021-01" db="EMBL/GenBank/DDBJ databases">
        <title>FDA dAtabase for Regulatory Grade micrObial Sequences (FDA-ARGOS): Supporting development and validation of Infectious Disease Dx tests.</title>
        <authorList>
            <person name="Sproer C."/>
            <person name="Gronow S."/>
            <person name="Severitt S."/>
            <person name="Schroder I."/>
            <person name="Tallon L."/>
            <person name="Sadzewicz L."/>
            <person name="Zhao X."/>
            <person name="Boylan J."/>
            <person name="Ott S."/>
            <person name="Bowen H."/>
            <person name="Vavikolanu K."/>
            <person name="Mehta A."/>
            <person name="Aluvathingal J."/>
            <person name="Nadendla S."/>
            <person name="Lowell S."/>
            <person name="Myers T."/>
            <person name="Yan Y."/>
            <person name="Sichtig H."/>
        </authorList>
    </citation>
    <scope>NUCLEOTIDE SEQUENCE [LARGE SCALE GENOMIC DNA]</scope>
    <source>
        <strain evidence="9 10">FDAARGOS_1131</strain>
    </source>
</reference>
<accession>A0A9Q7EA58</accession>
<evidence type="ECO:0000256" key="5">
    <source>
        <dbReference type="ARBA" id="ARBA00023237"/>
    </source>
</evidence>
<dbReference type="InterPro" id="IPR011990">
    <property type="entry name" value="TPR-like_helical_dom_sf"/>
</dbReference>
<evidence type="ECO:0000256" key="6">
    <source>
        <dbReference type="SAM" id="SignalP"/>
    </source>
</evidence>
<keyword evidence="4" id="KW-0472">Membrane</keyword>
<protein>
    <submittedName>
        <fullName evidence="9">RagB/SusD family nutrient uptake outer membrane protein</fullName>
    </submittedName>
</protein>
<gene>
    <name evidence="9" type="ORF">I6I88_15100</name>
</gene>
<evidence type="ECO:0000313" key="9">
    <source>
        <dbReference type="EMBL" id="QQT99493.1"/>
    </source>
</evidence>
<keyword evidence="5" id="KW-0998">Cell outer membrane</keyword>
<dbReference type="Pfam" id="PF07980">
    <property type="entry name" value="SusD_RagB"/>
    <property type="match status" value="1"/>
</dbReference>
<dbReference type="SUPFAM" id="SSF48452">
    <property type="entry name" value="TPR-like"/>
    <property type="match status" value="1"/>
</dbReference>
<evidence type="ECO:0000259" key="8">
    <source>
        <dbReference type="Pfam" id="PF14322"/>
    </source>
</evidence>
<feature type="domain" description="SusD-like N-terminal" evidence="8">
    <location>
        <begin position="64"/>
        <end position="227"/>
    </location>
</feature>
<dbReference type="GO" id="GO:0009279">
    <property type="term" value="C:cell outer membrane"/>
    <property type="evidence" value="ECO:0007669"/>
    <property type="project" value="UniProtKB-SubCell"/>
</dbReference>
<dbReference type="Gene3D" id="1.25.40.900">
    <property type="match status" value="1"/>
</dbReference>